<feature type="compositionally biased region" description="Basic and acidic residues" evidence="5">
    <location>
        <begin position="490"/>
        <end position="512"/>
    </location>
</feature>
<dbReference type="PROSITE" id="PS50016">
    <property type="entry name" value="ZF_PHD_2"/>
    <property type="match status" value="1"/>
</dbReference>
<dbReference type="GO" id="GO:0005634">
    <property type="term" value="C:nucleus"/>
    <property type="evidence" value="ECO:0007669"/>
    <property type="project" value="TreeGrafter"/>
</dbReference>
<dbReference type="SUPFAM" id="SSF57903">
    <property type="entry name" value="FYVE/PHD zinc finger"/>
    <property type="match status" value="1"/>
</dbReference>
<evidence type="ECO:0000259" key="6">
    <source>
        <dbReference type="PROSITE" id="PS50016"/>
    </source>
</evidence>
<reference evidence="7" key="1">
    <citation type="submission" date="2021-01" db="EMBL/GenBank/DDBJ databases">
        <authorList>
            <person name="Corre E."/>
            <person name="Pelletier E."/>
            <person name="Niang G."/>
            <person name="Scheremetjew M."/>
            <person name="Finn R."/>
            <person name="Kale V."/>
            <person name="Holt S."/>
            <person name="Cochrane G."/>
            <person name="Meng A."/>
            <person name="Brown T."/>
            <person name="Cohen L."/>
        </authorList>
    </citation>
    <scope>NUCLEOTIDE SEQUENCE</scope>
    <source>
        <strain evidence="7">NY070348D</strain>
    </source>
</reference>
<dbReference type="GO" id="GO:0006357">
    <property type="term" value="P:regulation of transcription by RNA polymerase II"/>
    <property type="evidence" value="ECO:0007669"/>
    <property type="project" value="TreeGrafter"/>
</dbReference>
<evidence type="ECO:0000256" key="1">
    <source>
        <dbReference type="ARBA" id="ARBA00022723"/>
    </source>
</evidence>
<dbReference type="AlphaFoldDB" id="A0A7S2RX79"/>
<dbReference type="EMBL" id="HBHK01012629">
    <property type="protein sequence ID" value="CAD9683097.1"/>
    <property type="molecule type" value="Transcribed_RNA"/>
</dbReference>
<dbReference type="Gene3D" id="3.30.40.10">
    <property type="entry name" value="Zinc/RING finger domain, C3HC4 (zinc finger)"/>
    <property type="match status" value="1"/>
</dbReference>
<protein>
    <recommendedName>
        <fullName evidence="6">PHD-type domain-containing protein</fullName>
    </recommendedName>
</protein>
<dbReference type="PANTHER" id="PTHR46309:SF1">
    <property type="entry name" value="PHD FINGER PROTEIN 12"/>
    <property type="match status" value="1"/>
</dbReference>
<dbReference type="GO" id="GO:0003714">
    <property type="term" value="F:transcription corepressor activity"/>
    <property type="evidence" value="ECO:0007669"/>
    <property type="project" value="InterPro"/>
</dbReference>
<feature type="domain" description="PHD-type" evidence="6">
    <location>
        <begin position="190"/>
        <end position="236"/>
    </location>
</feature>
<gene>
    <name evidence="7" type="ORF">QSP1433_LOCUS7951</name>
</gene>
<dbReference type="PROSITE" id="PS01359">
    <property type="entry name" value="ZF_PHD_1"/>
    <property type="match status" value="1"/>
</dbReference>
<name>A0A7S2RX79_9STRA</name>
<dbReference type="InterPro" id="IPR019787">
    <property type="entry name" value="Znf_PHD-finger"/>
</dbReference>
<keyword evidence="1" id="KW-0479">Metal-binding</keyword>
<dbReference type="InterPro" id="IPR011011">
    <property type="entry name" value="Znf_FYVE_PHD"/>
</dbReference>
<accession>A0A7S2RX79</accession>
<sequence length="512" mass="56971">MLYGLVPPGSALPSHVTVVKREAESSVLKTAQSSDGKEADKEQAVKIDLSHLLGFEFVRCPEFRKRDFELMSKTLEENEMAKKLAAGKLNNNLESLFFTKAQDVALVKGVAQFTHGDLGMILEQYSDVFSGVAIEQLKMRWKVLMEGLDPAEDLVVQPGPFGEHIILKFEEPAAIDKRSAVYAVGSVDNDDFCQECAAGGELLCCDTCVRSFHLACLGLEEEPSEEEWSCHYCLENAKDIIDDSDLTETHWKEYAETFNNISTAKATTKGDLEGILAEGGEDGYVTQAFKRVIQAPDKNFEKITREIEAQKGFVSESILSAEKKVLNKFVEKEFQEVRDRADEAKQNKLQKKEGPAEEEGDDVDKEDDEEEEEEEEADEEEIVSVIDEEDEEENEDSMDISDEDENISTLSPSPVPTVIVKTTGSPVPESKPINTLFTRRVSPTKLTGGPVNTLVPRSKVNTLVARSKSPEKINTLQPRSKPINTLQPRSKSDDAANKRKREADQVDTPSKK</sequence>
<dbReference type="InterPro" id="IPR013083">
    <property type="entry name" value="Znf_RING/FYVE/PHD"/>
</dbReference>
<evidence type="ECO:0000256" key="5">
    <source>
        <dbReference type="SAM" id="MobiDB-lite"/>
    </source>
</evidence>
<dbReference type="GO" id="GO:0008270">
    <property type="term" value="F:zinc ion binding"/>
    <property type="evidence" value="ECO:0007669"/>
    <property type="project" value="UniProtKB-KW"/>
</dbReference>
<evidence type="ECO:0000313" key="7">
    <source>
        <dbReference type="EMBL" id="CAD9683097.1"/>
    </source>
</evidence>
<proteinExistence type="predicted"/>
<feature type="compositionally biased region" description="Basic and acidic residues" evidence="5">
    <location>
        <begin position="339"/>
        <end position="355"/>
    </location>
</feature>
<feature type="compositionally biased region" description="Acidic residues" evidence="5">
    <location>
        <begin position="356"/>
        <end position="406"/>
    </location>
</feature>
<dbReference type="InterPro" id="IPR019786">
    <property type="entry name" value="Zinc_finger_PHD-type_CS"/>
</dbReference>
<evidence type="ECO:0000256" key="3">
    <source>
        <dbReference type="ARBA" id="ARBA00022833"/>
    </source>
</evidence>
<organism evidence="7">
    <name type="scientific">Mucochytrium quahogii</name>
    <dbReference type="NCBI Taxonomy" id="96639"/>
    <lineage>
        <taxon>Eukaryota</taxon>
        <taxon>Sar</taxon>
        <taxon>Stramenopiles</taxon>
        <taxon>Bigyra</taxon>
        <taxon>Labyrinthulomycetes</taxon>
        <taxon>Thraustochytrida</taxon>
        <taxon>Thraustochytriidae</taxon>
        <taxon>Mucochytrium</taxon>
    </lineage>
</organism>
<keyword evidence="2 4" id="KW-0863">Zinc-finger</keyword>
<evidence type="ECO:0000256" key="4">
    <source>
        <dbReference type="PROSITE-ProRule" id="PRU00146"/>
    </source>
</evidence>
<keyword evidence="3" id="KW-0862">Zinc</keyword>
<feature type="compositionally biased region" description="Polar residues" evidence="5">
    <location>
        <begin position="472"/>
        <end position="489"/>
    </location>
</feature>
<evidence type="ECO:0000256" key="2">
    <source>
        <dbReference type="ARBA" id="ARBA00022771"/>
    </source>
</evidence>
<dbReference type="Pfam" id="PF00628">
    <property type="entry name" value="PHD"/>
    <property type="match status" value="1"/>
</dbReference>
<feature type="region of interest" description="Disordered" evidence="5">
    <location>
        <begin position="339"/>
        <end position="512"/>
    </location>
</feature>
<dbReference type="SMART" id="SM00249">
    <property type="entry name" value="PHD"/>
    <property type="match status" value="1"/>
</dbReference>
<dbReference type="PANTHER" id="PTHR46309">
    <property type="entry name" value="PHD FINGER PROTEIN 12"/>
    <property type="match status" value="1"/>
</dbReference>
<dbReference type="InterPro" id="IPR001965">
    <property type="entry name" value="Znf_PHD"/>
</dbReference>
<dbReference type="InterPro" id="IPR042163">
    <property type="entry name" value="PHF12"/>
</dbReference>